<dbReference type="Proteomes" id="UP000232722">
    <property type="component" value="Unassembled WGS sequence"/>
</dbReference>
<evidence type="ECO:0000313" key="3">
    <source>
        <dbReference type="Proteomes" id="UP000232722"/>
    </source>
</evidence>
<dbReference type="InterPro" id="IPR006571">
    <property type="entry name" value="TLDc_dom"/>
</dbReference>
<comment type="caution">
    <text evidence="2">The sequence shown here is derived from an EMBL/GenBank/DDBJ whole genome shotgun (WGS) entry which is preliminary data.</text>
</comment>
<organism evidence="2 3">
    <name type="scientific">Rhizophagus irregularis</name>
    <dbReference type="NCBI Taxonomy" id="588596"/>
    <lineage>
        <taxon>Eukaryota</taxon>
        <taxon>Fungi</taxon>
        <taxon>Fungi incertae sedis</taxon>
        <taxon>Mucoromycota</taxon>
        <taxon>Glomeromycotina</taxon>
        <taxon>Glomeromycetes</taxon>
        <taxon>Glomerales</taxon>
        <taxon>Glomeraceae</taxon>
        <taxon>Rhizophagus</taxon>
    </lineage>
</organism>
<evidence type="ECO:0000259" key="1">
    <source>
        <dbReference type="PROSITE" id="PS51886"/>
    </source>
</evidence>
<dbReference type="EMBL" id="LLXJ01002459">
    <property type="protein sequence ID" value="PKB98814.1"/>
    <property type="molecule type" value="Genomic_DNA"/>
</dbReference>
<feature type="domain" description="TLDc" evidence="1">
    <location>
        <begin position="1"/>
        <end position="112"/>
    </location>
</feature>
<accession>A0A2N0NW67</accession>
<sequence>ATIWVAKIQDSTQLIGGYNPLDWNGNGWKSTRDSFIFSFTDGKNFSTAKLGYVKKPPHAIFCTNNQGPHMGYFYCKGYNIWNTHSDNTICYPDVGIPTSDFSVDCYEVFQVIKK</sequence>
<proteinExistence type="predicted"/>
<evidence type="ECO:0000313" key="2">
    <source>
        <dbReference type="EMBL" id="PKB98814.1"/>
    </source>
</evidence>
<reference evidence="2 3" key="2">
    <citation type="submission" date="2017-09" db="EMBL/GenBank/DDBJ databases">
        <title>Extensive intraspecific genome diversity in a model arbuscular mycorrhizal fungus.</title>
        <authorList>
            <person name="Chen E.C."/>
            <person name="Morin E."/>
            <person name="Beaudet D."/>
            <person name="Noel J."/>
            <person name="Ndikumana S."/>
            <person name="Charron P."/>
            <person name="St-Onge C."/>
            <person name="Giorgi J."/>
            <person name="Grigoriev I.V."/>
            <person name="Roux C."/>
            <person name="Martin F.M."/>
            <person name="Corradi N."/>
        </authorList>
    </citation>
    <scope>NUCLEOTIDE SEQUENCE [LARGE SCALE GENOMIC DNA]</scope>
    <source>
        <strain evidence="2 3">A5</strain>
    </source>
</reference>
<dbReference type="AlphaFoldDB" id="A0A2N0NW67"/>
<protein>
    <recommendedName>
        <fullName evidence="1">TLDc domain-containing protein</fullName>
    </recommendedName>
</protein>
<gene>
    <name evidence="2" type="ORF">RhiirA5_430771</name>
</gene>
<dbReference type="PROSITE" id="PS51886">
    <property type="entry name" value="TLDC"/>
    <property type="match status" value="1"/>
</dbReference>
<name>A0A2N0NW67_9GLOM</name>
<reference evidence="2 3" key="1">
    <citation type="submission" date="2016-04" db="EMBL/GenBank/DDBJ databases">
        <title>Genome analyses suggest a sexual origin of heterokaryosis in a supposedly ancient asexual fungus.</title>
        <authorList>
            <person name="Ropars J."/>
            <person name="Sedzielewska K."/>
            <person name="Noel J."/>
            <person name="Charron P."/>
            <person name="Farinelli L."/>
            <person name="Marton T."/>
            <person name="Kruger M."/>
            <person name="Pelin A."/>
            <person name="Brachmann A."/>
            <person name="Corradi N."/>
        </authorList>
    </citation>
    <scope>NUCLEOTIDE SEQUENCE [LARGE SCALE GENOMIC DNA]</scope>
    <source>
        <strain evidence="2 3">A5</strain>
    </source>
</reference>
<feature type="non-terminal residue" evidence="2">
    <location>
        <position position="1"/>
    </location>
</feature>
<dbReference type="VEuPathDB" id="FungiDB:RhiirA1_543198"/>